<organism evidence="1 2">
    <name type="scientific">Streptomyces roseolus</name>
    <dbReference type="NCBI Taxonomy" id="67358"/>
    <lineage>
        <taxon>Bacteria</taxon>
        <taxon>Bacillati</taxon>
        <taxon>Actinomycetota</taxon>
        <taxon>Actinomycetes</taxon>
        <taxon>Kitasatosporales</taxon>
        <taxon>Streptomycetaceae</taxon>
        <taxon>Streptomyces</taxon>
    </lineage>
</organism>
<accession>A0ABU4KG09</accession>
<reference evidence="1 2" key="1">
    <citation type="submission" date="2023-10" db="EMBL/GenBank/DDBJ databases">
        <authorList>
            <person name="Wang X.X."/>
        </authorList>
    </citation>
    <scope>NUCLEOTIDE SEQUENCE [LARGE SCALE GENOMIC DNA]</scope>
    <source>
        <strain evidence="1 2">NBRC 12816</strain>
    </source>
</reference>
<proteinExistence type="predicted"/>
<dbReference type="RefSeq" id="WP_319012806.1">
    <property type="nucleotide sequence ID" value="NZ_JAWJZF010000503.1"/>
</dbReference>
<dbReference type="Proteomes" id="UP001278571">
    <property type="component" value="Unassembled WGS sequence"/>
</dbReference>
<gene>
    <name evidence="1" type="ORF">R2363_31275</name>
</gene>
<comment type="caution">
    <text evidence="1">The sequence shown here is derived from an EMBL/GenBank/DDBJ whole genome shotgun (WGS) entry which is preliminary data.</text>
</comment>
<protein>
    <submittedName>
        <fullName evidence="1">Uncharacterized protein</fullName>
    </submittedName>
</protein>
<sequence length="108" mass="11442">MASWTTPSNAALVMASWTAAHTDYQVERPAAAQLQLALPPRPDEHAPGRWRLRTVGCDEPEAFRLRAAAFEGAGPLVQEGTPTAARGLDLHQGALRVVAEGGWSAAVS</sequence>
<evidence type="ECO:0000313" key="1">
    <source>
        <dbReference type="EMBL" id="MDX2296641.1"/>
    </source>
</evidence>
<evidence type="ECO:0000313" key="2">
    <source>
        <dbReference type="Proteomes" id="UP001278571"/>
    </source>
</evidence>
<keyword evidence="2" id="KW-1185">Reference proteome</keyword>
<name>A0ABU4KG09_9ACTN</name>
<dbReference type="EMBL" id="JAWJZF010000503">
    <property type="protein sequence ID" value="MDX2296641.1"/>
    <property type="molecule type" value="Genomic_DNA"/>
</dbReference>